<name>A0A179GAF1_PURLI</name>
<proteinExistence type="predicted"/>
<evidence type="ECO:0000313" key="3">
    <source>
        <dbReference type="Proteomes" id="UP000078240"/>
    </source>
</evidence>
<evidence type="ECO:0000313" key="2">
    <source>
        <dbReference type="EMBL" id="OAQ82906.1"/>
    </source>
</evidence>
<dbReference type="EMBL" id="LSBH01000009">
    <property type="protein sequence ID" value="OAQ74796.1"/>
    <property type="molecule type" value="Genomic_DNA"/>
</dbReference>
<gene>
    <name evidence="1" type="ORF">VFPBJ_10091</name>
    <name evidence="2" type="ORF">VFPFJ_08709</name>
</gene>
<protein>
    <submittedName>
        <fullName evidence="1">Uncharacterized protein</fullName>
    </submittedName>
</protein>
<dbReference type="EMBL" id="LSBI01000008">
    <property type="protein sequence ID" value="OAQ82906.1"/>
    <property type="molecule type" value="Genomic_DNA"/>
</dbReference>
<comment type="caution">
    <text evidence="1">The sequence shown here is derived from an EMBL/GenBank/DDBJ whole genome shotgun (WGS) entry which is preliminary data.</text>
</comment>
<sequence>MDNRSLEAYIGKLVESTRWQSRCKPMFLPRLDNDERWSEQQGILAVVYQCGQDHSLRFITTPRIKLLVRMNNYISTLSTWPAALALGQPRSLHLDGWDWKREAFESDNVLTLGLDSGLRVPNRQGTVVVVAPPDASIANYSHS</sequence>
<dbReference type="Proteomes" id="UP000078240">
    <property type="component" value="Unassembled WGS sequence"/>
</dbReference>
<dbReference type="Proteomes" id="UP000078340">
    <property type="component" value="Unassembled WGS sequence"/>
</dbReference>
<evidence type="ECO:0000313" key="1">
    <source>
        <dbReference type="EMBL" id="OAQ74796.1"/>
    </source>
</evidence>
<accession>A0A179GAF1</accession>
<organism evidence="1 3">
    <name type="scientific">Purpureocillium lilacinum</name>
    <name type="common">Paecilomyces lilacinus</name>
    <dbReference type="NCBI Taxonomy" id="33203"/>
    <lineage>
        <taxon>Eukaryota</taxon>
        <taxon>Fungi</taxon>
        <taxon>Dikarya</taxon>
        <taxon>Ascomycota</taxon>
        <taxon>Pezizomycotina</taxon>
        <taxon>Sordariomycetes</taxon>
        <taxon>Hypocreomycetidae</taxon>
        <taxon>Hypocreales</taxon>
        <taxon>Ophiocordycipitaceae</taxon>
        <taxon>Purpureocillium</taxon>
    </lineage>
</organism>
<reference evidence="1 3" key="1">
    <citation type="submission" date="2016-01" db="EMBL/GenBank/DDBJ databases">
        <title>Biosynthesis of antibiotic leucinostatins and their inhibition on Phytophthora in bio-control Purpureocillium lilacinum.</title>
        <authorList>
            <person name="Wang G."/>
            <person name="Liu Z."/>
            <person name="Lin R."/>
            <person name="Li E."/>
            <person name="Mao Z."/>
            <person name="Ling J."/>
            <person name="Yin W."/>
            <person name="Xie B."/>
        </authorList>
    </citation>
    <scope>NUCLEOTIDE SEQUENCE [LARGE SCALE GENOMIC DNA]</scope>
    <source>
        <strain evidence="1">PLBJ-1</strain>
        <strain evidence="2">PLFJ-1</strain>
    </source>
</reference>
<dbReference type="AlphaFoldDB" id="A0A179GAF1"/>